<name>A0A8S5QT36_9CAUD</name>
<keyword evidence="1" id="KW-0472">Membrane</keyword>
<protein>
    <submittedName>
        <fullName evidence="2">Uncharacterized protein</fullName>
    </submittedName>
</protein>
<sequence>MKEMTKEKWIMFVVIVSVLAIIAGFAKLCPFWVTLSVILSMIIGFNAGWVFRKWYSENVHNNK</sequence>
<keyword evidence="1" id="KW-0812">Transmembrane</keyword>
<accession>A0A8S5QT36</accession>
<feature type="transmembrane region" description="Helical" evidence="1">
    <location>
        <begin position="32"/>
        <end position="51"/>
    </location>
</feature>
<evidence type="ECO:0000256" key="1">
    <source>
        <dbReference type="SAM" id="Phobius"/>
    </source>
</evidence>
<dbReference type="EMBL" id="BK015733">
    <property type="protein sequence ID" value="DAE22447.1"/>
    <property type="molecule type" value="Genomic_DNA"/>
</dbReference>
<proteinExistence type="predicted"/>
<feature type="transmembrane region" description="Helical" evidence="1">
    <location>
        <begin position="9"/>
        <end position="26"/>
    </location>
</feature>
<reference evidence="2" key="1">
    <citation type="journal article" date="2021" name="Proc. Natl. Acad. Sci. U.S.A.">
        <title>A Catalog of Tens of Thousands of Viruses from Human Metagenomes Reveals Hidden Associations with Chronic Diseases.</title>
        <authorList>
            <person name="Tisza M.J."/>
            <person name="Buck C.B."/>
        </authorList>
    </citation>
    <scope>NUCLEOTIDE SEQUENCE</scope>
    <source>
        <strain evidence="2">CtDAq1</strain>
    </source>
</reference>
<organism evidence="2">
    <name type="scientific">CrAss-like virus sp. ctDAq1</name>
    <dbReference type="NCBI Taxonomy" id="2826822"/>
    <lineage>
        <taxon>Viruses</taxon>
        <taxon>Duplodnaviria</taxon>
        <taxon>Heunggongvirae</taxon>
        <taxon>Uroviricota</taxon>
        <taxon>Caudoviricetes</taxon>
        <taxon>Crassvirales</taxon>
    </lineage>
</organism>
<evidence type="ECO:0000313" key="2">
    <source>
        <dbReference type="EMBL" id="DAE22447.1"/>
    </source>
</evidence>
<keyword evidence="1" id="KW-1133">Transmembrane helix</keyword>